<accession>A0ABU8U775</accession>
<proteinExistence type="predicted"/>
<gene>
    <name evidence="1" type="ORF">WKI68_24835</name>
</gene>
<sequence>MTDSSLSHESLYWGARKFAHSAMAAHAENEEEIFHLHAGVSIERLAKSSLSKKSPFLLLEGKGSDETLLHLAGVRPTKKVRTVGAAQALTRLRIMGALPANSDLDDLIEIRNGVAHLDFAVEEEFDGLAVFVQATDALIAYLDTDRSRYWGEWLGIADITASQALEASAREVARNIERARYRLGQRLEGVPAGAIDIIYANAGSDREEGYGYGLTMMCGLYTFRSPRECPACRCTGRLTVNLPDLGAGPEGAPTRHFYCPLCRFGAHNEGELLAAGFGADELFLDETGEPVTLTVEMFTQFIQYELLDPQTVSVALLALSARNGAAEDRVAE</sequence>
<evidence type="ECO:0000313" key="1">
    <source>
        <dbReference type="EMBL" id="MEJ8643724.1"/>
    </source>
</evidence>
<dbReference type="EMBL" id="JBBKAM010000002">
    <property type="protein sequence ID" value="MEJ8643724.1"/>
    <property type="molecule type" value="Genomic_DNA"/>
</dbReference>
<organism evidence="1 2">
    <name type="scientific">Streptomyces caledonius</name>
    <dbReference type="NCBI Taxonomy" id="3134107"/>
    <lineage>
        <taxon>Bacteria</taxon>
        <taxon>Bacillati</taxon>
        <taxon>Actinomycetota</taxon>
        <taxon>Actinomycetes</taxon>
        <taxon>Kitasatosporales</taxon>
        <taxon>Streptomycetaceae</taxon>
        <taxon>Streptomyces</taxon>
    </lineage>
</organism>
<dbReference type="Proteomes" id="UP001382904">
    <property type="component" value="Unassembled WGS sequence"/>
</dbReference>
<comment type="caution">
    <text evidence="1">The sequence shown here is derived from an EMBL/GenBank/DDBJ whole genome shotgun (WGS) entry which is preliminary data.</text>
</comment>
<evidence type="ECO:0000313" key="2">
    <source>
        <dbReference type="Proteomes" id="UP001382904"/>
    </source>
</evidence>
<name>A0ABU8U775_9ACTN</name>
<keyword evidence="2" id="KW-1185">Reference proteome</keyword>
<reference evidence="1 2" key="1">
    <citation type="submission" date="2024-03" db="EMBL/GenBank/DDBJ databases">
        <title>Novel Streptomyces species of biotechnological and ecological value are a feature of Machair soil.</title>
        <authorList>
            <person name="Prole J.R."/>
            <person name="Goodfellow M."/>
            <person name="Allenby N."/>
            <person name="Ward A.C."/>
        </authorList>
    </citation>
    <scope>NUCLEOTIDE SEQUENCE [LARGE SCALE GENOMIC DNA]</scope>
    <source>
        <strain evidence="1 2">MS1.HAVA.3</strain>
    </source>
</reference>
<protein>
    <submittedName>
        <fullName evidence="1">Uncharacterized protein</fullName>
    </submittedName>
</protein>